<dbReference type="Proteomes" id="UP000279259">
    <property type="component" value="Unassembled WGS sequence"/>
</dbReference>
<dbReference type="Pfam" id="PF00258">
    <property type="entry name" value="Flavodoxin_1"/>
    <property type="match status" value="1"/>
</dbReference>
<evidence type="ECO:0000256" key="2">
    <source>
        <dbReference type="ARBA" id="ARBA00001974"/>
    </source>
</evidence>
<dbReference type="SUPFAM" id="SSF53474">
    <property type="entry name" value="alpha/beta-Hydrolases"/>
    <property type="match status" value="1"/>
</dbReference>
<feature type="binding site" evidence="9">
    <location>
        <begin position="562"/>
        <end position="566"/>
    </location>
    <ligand>
        <name>NADP(+)</name>
        <dbReference type="ChEBI" id="CHEBI:58349"/>
    </ligand>
</feature>
<feature type="domain" description="Flavodoxin-like" evidence="11">
    <location>
        <begin position="20"/>
        <end position="164"/>
    </location>
</feature>
<dbReference type="Gene3D" id="1.20.990.10">
    <property type="entry name" value="NADPH-cytochrome p450 Reductase, Chain A, domain 3"/>
    <property type="match status" value="1"/>
</dbReference>
<dbReference type="SUPFAM" id="SSF52343">
    <property type="entry name" value="Ferredoxin reductase-like, C-terminal NADP-linked domain"/>
    <property type="match status" value="1"/>
</dbReference>
<evidence type="ECO:0000256" key="7">
    <source>
        <dbReference type="ARBA" id="ARBA00022857"/>
    </source>
</evidence>
<dbReference type="InterPro" id="IPR013094">
    <property type="entry name" value="AB_hydrolase_3"/>
</dbReference>
<dbReference type="STRING" id="1890683.A0A427YFW9"/>
<keyword evidence="8 9" id="KW-0560">Oxidoreductase</keyword>
<feature type="binding site" evidence="9">
    <location>
        <position position="146"/>
    </location>
    <ligand>
        <name>FMN</name>
        <dbReference type="ChEBI" id="CHEBI:58210"/>
    </ligand>
</feature>
<evidence type="ECO:0000256" key="3">
    <source>
        <dbReference type="ARBA" id="ARBA00022490"/>
    </source>
</evidence>
<dbReference type="Gene3D" id="3.40.50.80">
    <property type="entry name" value="Nucleotide-binding domain of ferredoxin-NADP reductase (FNR) module"/>
    <property type="match status" value="1"/>
</dbReference>
<feature type="compositionally biased region" description="Polar residues" evidence="10">
    <location>
        <begin position="1293"/>
        <end position="1302"/>
    </location>
</feature>
<comment type="caution">
    <text evidence="9">Lacks conserved residue(s) required for the propagation of feature annotation.</text>
</comment>
<dbReference type="InterPro" id="IPR008254">
    <property type="entry name" value="Flavodoxin/NO_synth"/>
</dbReference>
<evidence type="ECO:0000256" key="1">
    <source>
        <dbReference type="ARBA" id="ARBA00001917"/>
    </source>
</evidence>
<dbReference type="GO" id="GO:0050661">
    <property type="term" value="F:NADP binding"/>
    <property type="evidence" value="ECO:0007669"/>
    <property type="project" value="UniProtKB-UniRule"/>
</dbReference>
<dbReference type="Gene3D" id="3.40.50.360">
    <property type="match status" value="1"/>
</dbReference>
<feature type="binding site" evidence="9">
    <location>
        <position position="501"/>
    </location>
    <ligand>
        <name>NADP(+)</name>
        <dbReference type="ChEBI" id="CHEBI:58349"/>
    </ligand>
</feature>
<keyword evidence="6 9" id="KW-0274">FAD</keyword>
<keyword evidence="9" id="KW-0496">Mitochondrion</keyword>
<dbReference type="HAMAP" id="MF_03178">
    <property type="entry name" value="NDOR1"/>
    <property type="match status" value="1"/>
</dbReference>
<dbReference type="SUPFAM" id="SSF52218">
    <property type="entry name" value="Flavoproteins"/>
    <property type="match status" value="1"/>
</dbReference>
<dbReference type="InterPro" id="IPR001433">
    <property type="entry name" value="OxRdtase_FAD/NAD-bd"/>
</dbReference>
<comment type="function">
    <text evidence="9">NADPH-dependent reductase which is a central component of the cytosolic iron-sulfur (Fe-S) protein assembly (CIA) machinery. Transfers electrons from NADPH via its FAD and FMN prosthetic groups to the [2Fe-2S] cluster of DRE2, another key component of the CIA machinery. In turn, this reduced cluster provides electrons for assembly of cytosolic iron-sulfur cluster proteins. Positively controls H(2)O(2)-induced cell death.</text>
</comment>
<dbReference type="Gene3D" id="3.40.50.1820">
    <property type="entry name" value="alpha/beta hydrolase"/>
    <property type="match status" value="1"/>
</dbReference>
<dbReference type="PROSITE" id="PS50902">
    <property type="entry name" value="FLAVODOXIN_LIKE"/>
    <property type="match status" value="1"/>
</dbReference>
<dbReference type="GO" id="GO:0050660">
    <property type="term" value="F:flavin adenine dinucleotide binding"/>
    <property type="evidence" value="ECO:0007669"/>
    <property type="project" value="UniProtKB-UniRule"/>
</dbReference>
<dbReference type="InterPro" id="IPR029058">
    <property type="entry name" value="AB_hydrolase_fold"/>
</dbReference>
<dbReference type="InterPro" id="IPR017938">
    <property type="entry name" value="Riboflavin_synthase-like_b-brl"/>
</dbReference>
<dbReference type="InterPro" id="IPR017927">
    <property type="entry name" value="FAD-bd_FR_type"/>
</dbReference>
<feature type="region of interest" description="Disordered" evidence="10">
    <location>
        <begin position="1231"/>
        <end position="1310"/>
    </location>
</feature>
<evidence type="ECO:0000256" key="5">
    <source>
        <dbReference type="ARBA" id="ARBA00022643"/>
    </source>
</evidence>
<dbReference type="InterPro" id="IPR039261">
    <property type="entry name" value="FNR_nucleotide-bd"/>
</dbReference>
<gene>
    <name evidence="9" type="primary">TAH18</name>
    <name evidence="13" type="ORF">EHS25_001398</name>
</gene>
<comment type="catalytic activity">
    <reaction evidence="9">
        <text>2 oxidized [2Fe-2S]-[protein] + NADPH = 2 reduced [2Fe-2S]-[protein] + NADP(+) + H(+)</text>
        <dbReference type="Rhea" id="RHEA:67716"/>
        <dbReference type="Rhea" id="RHEA-COMP:17327"/>
        <dbReference type="Rhea" id="RHEA-COMP:17328"/>
        <dbReference type="ChEBI" id="CHEBI:15378"/>
        <dbReference type="ChEBI" id="CHEBI:33737"/>
        <dbReference type="ChEBI" id="CHEBI:33738"/>
        <dbReference type="ChEBI" id="CHEBI:57783"/>
        <dbReference type="ChEBI" id="CHEBI:58349"/>
    </reaction>
</comment>
<dbReference type="InterPro" id="IPR028879">
    <property type="entry name" value="NDOR1"/>
</dbReference>
<dbReference type="FunFam" id="3.40.50.360:FF:000045">
    <property type="entry name" value="NADPH-dependent diflavin oxidoreductase 1"/>
    <property type="match status" value="1"/>
</dbReference>
<feature type="binding site" evidence="9">
    <location>
        <begin position="73"/>
        <end position="76"/>
    </location>
    <ligand>
        <name>FMN</name>
        <dbReference type="ChEBI" id="CHEBI:58210"/>
    </ligand>
</feature>
<comment type="caution">
    <text evidence="13">The sequence shown here is derived from an EMBL/GenBank/DDBJ whole genome shotgun (WGS) entry which is preliminary data.</text>
</comment>
<organism evidence="13 14">
    <name type="scientific">Saitozyma podzolica</name>
    <dbReference type="NCBI Taxonomy" id="1890683"/>
    <lineage>
        <taxon>Eukaryota</taxon>
        <taxon>Fungi</taxon>
        <taxon>Dikarya</taxon>
        <taxon>Basidiomycota</taxon>
        <taxon>Agaricomycotina</taxon>
        <taxon>Tremellomycetes</taxon>
        <taxon>Tremellales</taxon>
        <taxon>Trimorphomycetaceae</taxon>
        <taxon>Saitozyma</taxon>
    </lineage>
</organism>
<feature type="binding site" evidence="9">
    <location>
        <begin position="26"/>
        <end position="31"/>
    </location>
    <ligand>
        <name>FMN</name>
        <dbReference type="ChEBI" id="CHEBI:58210"/>
    </ligand>
</feature>
<dbReference type="Pfam" id="PF07859">
    <property type="entry name" value="Abhydrolase_3"/>
    <property type="match status" value="1"/>
</dbReference>
<dbReference type="PRINTS" id="PR00369">
    <property type="entry name" value="FLAVODOXIN"/>
</dbReference>
<evidence type="ECO:0000259" key="12">
    <source>
        <dbReference type="PROSITE" id="PS51384"/>
    </source>
</evidence>
<keyword evidence="14" id="KW-1185">Reference proteome</keyword>
<dbReference type="GO" id="GO:0005829">
    <property type="term" value="C:cytosol"/>
    <property type="evidence" value="ECO:0007669"/>
    <property type="project" value="TreeGrafter"/>
</dbReference>
<evidence type="ECO:0000256" key="10">
    <source>
        <dbReference type="SAM" id="MobiDB-lite"/>
    </source>
</evidence>
<reference evidence="13 14" key="1">
    <citation type="submission" date="2018-11" db="EMBL/GenBank/DDBJ databases">
        <title>Genome sequence of Saitozyma podzolica DSM 27192.</title>
        <authorList>
            <person name="Aliyu H."/>
            <person name="Gorte O."/>
            <person name="Ochsenreither K."/>
        </authorList>
    </citation>
    <scope>NUCLEOTIDE SEQUENCE [LARGE SCALE GENOMIC DNA]</scope>
    <source>
        <strain evidence="13 14">DSM 27192</strain>
    </source>
</reference>
<comment type="similarity">
    <text evidence="9">Belongs to the NADPH-dependent diflavin oxidoreductase NDOR1 family.</text>
</comment>
<dbReference type="PROSITE" id="PS51384">
    <property type="entry name" value="FAD_FR"/>
    <property type="match status" value="1"/>
</dbReference>
<keyword evidence="4 9" id="KW-0285">Flavoprotein</keyword>
<dbReference type="PRINTS" id="PR00371">
    <property type="entry name" value="FPNCR"/>
</dbReference>
<dbReference type="EMBL" id="RSCD01000011">
    <property type="protein sequence ID" value="RSH90065.1"/>
    <property type="molecule type" value="Genomic_DNA"/>
</dbReference>
<comment type="subunit">
    <text evidence="9">Interacts with DRE2; as part of the cytosolic iron-sulfur (Fe-S) protein assembly (CIA) machinery.</text>
</comment>
<dbReference type="GO" id="GO:0010181">
    <property type="term" value="F:FMN binding"/>
    <property type="evidence" value="ECO:0007669"/>
    <property type="project" value="UniProtKB-UniRule"/>
</dbReference>
<dbReference type="GO" id="GO:0005739">
    <property type="term" value="C:mitochondrion"/>
    <property type="evidence" value="ECO:0007669"/>
    <property type="project" value="UniProtKB-SubCell"/>
</dbReference>
<feature type="region of interest" description="Disordered" evidence="10">
    <location>
        <begin position="1194"/>
        <end position="1219"/>
    </location>
</feature>
<dbReference type="OrthoDB" id="408631at2759"/>
<feature type="compositionally biased region" description="Polar residues" evidence="10">
    <location>
        <begin position="1258"/>
        <end position="1271"/>
    </location>
</feature>
<evidence type="ECO:0000313" key="13">
    <source>
        <dbReference type="EMBL" id="RSH90065.1"/>
    </source>
</evidence>
<dbReference type="InterPro" id="IPR001709">
    <property type="entry name" value="Flavoprot_Pyr_Nucl_cyt_Rdtase"/>
</dbReference>
<evidence type="ECO:0000313" key="14">
    <source>
        <dbReference type="Proteomes" id="UP000279259"/>
    </source>
</evidence>
<comment type="cofactor">
    <cofactor evidence="2 9">
        <name>FAD</name>
        <dbReference type="ChEBI" id="CHEBI:57692"/>
    </cofactor>
</comment>
<protein>
    <recommendedName>
        <fullName evidence="9">NADPH-dependent diflavin oxidoreductase 1</fullName>
        <ecNumber evidence="9">1.18.1.-</ecNumber>
    </recommendedName>
    <alternativeName>
        <fullName evidence="9">NADPH-dependent FMN and FAD-containing oxidoreductase</fullName>
    </alternativeName>
</protein>
<evidence type="ECO:0000256" key="8">
    <source>
        <dbReference type="ARBA" id="ARBA00023002"/>
    </source>
</evidence>
<name>A0A427YFW9_9TREE</name>
<feature type="binding site" evidence="9">
    <location>
        <begin position="460"/>
        <end position="463"/>
    </location>
    <ligand>
        <name>FAD</name>
        <dbReference type="ChEBI" id="CHEBI:57692"/>
    </ligand>
</feature>
<keyword evidence="5 9" id="KW-0288">FMN</keyword>
<feature type="binding site" evidence="9">
    <location>
        <begin position="426"/>
        <end position="429"/>
    </location>
    <ligand>
        <name>FAD</name>
        <dbReference type="ChEBI" id="CHEBI:57692"/>
    </ligand>
</feature>
<dbReference type="InterPro" id="IPR003097">
    <property type="entry name" value="CysJ-like_FAD-binding"/>
</dbReference>
<feature type="compositionally biased region" description="Basic and acidic residues" evidence="10">
    <location>
        <begin position="1194"/>
        <end position="1205"/>
    </location>
</feature>
<dbReference type="GO" id="GO:0016651">
    <property type="term" value="F:oxidoreductase activity, acting on NAD(P)H"/>
    <property type="evidence" value="ECO:0007669"/>
    <property type="project" value="UniProtKB-UniRule"/>
</dbReference>
<comment type="cofactor">
    <cofactor evidence="1 9">
        <name>FMN</name>
        <dbReference type="ChEBI" id="CHEBI:58210"/>
    </cofactor>
</comment>
<feature type="binding site" evidence="9">
    <location>
        <begin position="556"/>
        <end position="557"/>
    </location>
    <ligand>
        <name>NADP(+)</name>
        <dbReference type="ChEBI" id="CHEBI:58349"/>
    </ligand>
</feature>
<keyword evidence="7 9" id="KW-0521">NADP</keyword>
<feature type="domain" description="FAD-binding FR-type" evidence="12">
    <location>
        <begin position="232"/>
        <end position="488"/>
    </location>
</feature>
<dbReference type="InterPro" id="IPR001094">
    <property type="entry name" value="Flavdoxin-like"/>
</dbReference>
<sequence length="1369" mass="152456">MHSPAASTCSLASTSAVDRVVILYASETGNAQDTAERVGREFRRRGRAVTLLSMDMFDITELPHVPLLILITSTHGRGDPPPAMRPLWEAMLRANLPEDILEDVHFSLFGLGDSSYERFAYAGKLLHRRLLALGANPLIEPAWGDERAPEGIEETLLPWLDQTLEAMLPHLPQPEGFVERSTAELPEPIYRLEWEPPAIDELELDVPDGEESAPSREVDGVNGLAGETWKPKDWNWARLRTNRRVSAEGWWQEVREVELEFEDANTTFIATRIAASRTDSCRRPYPPGSIANLQPRMSSEEVDSFLDIMSLSSQADLPFRIRSAVPDQPLPPHLPPESQSITIRSLLTNHLDLRQSPRKSFFEWLRRLSPDEREQERLDEFITDPDEVHNYATRPSRTILETLADFRHTRIPASHLIEILPPLRRRQFSIASSWDSHPGKVQLLIAMVEYKTNLAIPRRGLCSSWLQDLPLETRIPLKISPPTLFLPPSPSTPVILVGPGTGVAPMRAFVEERVRQGAAKNTMLYFGCRSRTADHYFAEEWEGYRKLGVKIRVAVSREGPEKVYVQHLIREDQQLIKDWVLDRQGWLYVCGSSNTMPKEVREAVAWGISRDGSGGPEGRDEEGAKAYVDAMFDEGRGVPPSITMLLIFSSPLLWTIPTWIAFARFATAKGLHIVQALWSHFRHGPQRKSWGYRMTFIASFMRNVADHTSLADIVLIRRLISLHFIIPLPADAIITPITFVVPLRTGERVARGFLRDLDSKETGKRELSGEWVVGTAVWQRLKREKRARQGEERKKRRLRRLAELNASHPSPGERERTPDVTDVEGDIGRKEGYAGERVIYYIHGGAYYVGNAATHRLITIGVSKACNARVFAITYRLAPEHAFPLPLHDVLHGYLRLLAPPLRIPPENIIIMGDSAGGGLGLALCMYLRDEGYRMPAGLVLMSPWVDLTMSCGSWDENAETDVVPRPETDDHLNPVGCYLGPEGITNYLTHPYASPLFGDLSNLPPMLIQAGDSEVLRDEIALLAHKASLCGAQVTHELYEDMVHVFQMFTWLPGAQAAIRSVGRWVRYTLPLFEAERRSPPVGPLSAQVGESTMGEMDAHATPVDADGEAISGPSVLPGATLDEEMAVRDRDELQQLQQHGQRPRRLSSLRTALHLDLNVTEQEQTTIDLDSLPSTAHADVGPEANVETTDIAEHPAGLERPTSEDVDVFGIRGNVPPPLRRAATAVALTSRPHSPASPTLPPHAQTPTIRRRRPTASGSLTHATASPSASIHAGSNPVSPVPSIRRRNRAATVTQPPTTRARSKSHSDIHQLVEGYVEGGAANTTVVYNPGGEIRSVGVLGEEHEEDEFHWVPVSPSPEWAEDAREL</sequence>
<comment type="similarity">
    <text evidence="9">In the C-terminal section; belongs to the flavoprotein pyridine nucleotide cytochrome reductase family.</text>
</comment>
<evidence type="ECO:0000259" key="11">
    <source>
        <dbReference type="PROSITE" id="PS50902"/>
    </source>
</evidence>
<evidence type="ECO:0000256" key="9">
    <source>
        <dbReference type="HAMAP-Rule" id="MF_03178"/>
    </source>
</evidence>
<dbReference type="InterPro" id="IPR023173">
    <property type="entry name" value="NADPH_Cyt_P450_Rdtase_alpha"/>
</dbReference>
<comment type="subcellular location">
    <subcellularLocation>
        <location evidence="9">Cytoplasm</location>
    </subcellularLocation>
    <subcellularLocation>
        <location evidence="9">Mitochondrion</location>
    </subcellularLocation>
    <text evidence="9">Relocalizes to mitochondria after H(2)O(2) exposure.</text>
</comment>
<dbReference type="PANTHER" id="PTHR19384">
    <property type="entry name" value="NITRIC OXIDE SYNTHASE-RELATED"/>
    <property type="match status" value="1"/>
</dbReference>
<dbReference type="InterPro" id="IPR029039">
    <property type="entry name" value="Flavoprotein-like_sf"/>
</dbReference>
<dbReference type="Pfam" id="PF00667">
    <property type="entry name" value="FAD_binding_1"/>
    <property type="match status" value="1"/>
</dbReference>
<feature type="region of interest" description="Disordered" evidence="10">
    <location>
        <begin position="786"/>
        <end position="826"/>
    </location>
</feature>
<evidence type="ECO:0000256" key="6">
    <source>
        <dbReference type="ARBA" id="ARBA00022827"/>
    </source>
</evidence>
<feature type="binding site" evidence="9">
    <location>
        <position position="659"/>
    </location>
    <ligand>
        <name>FAD</name>
        <dbReference type="ChEBI" id="CHEBI:57692"/>
    </ligand>
</feature>
<keyword evidence="3 9" id="KW-0963">Cytoplasm</keyword>
<dbReference type="Pfam" id="PF00175">
    <property type="entry name" value="NAD_binding_1"/>
    <property type="match status" value="1"/>
</dbReference>
<dbReference type="Gene3D" id="2.40.30.10">
    <property type="entry name" value="Translation factors"/>
    <property type="match status" value="1"/>
</dbReference>
<proteinExistence type="inferred from homology"/>
<comment type="similarity">
    <text evidence="9">In the N-terminal section; belongs to the flavodoxin family.</text>
</comment>
<dbReference type="GO" id="GO:0016226">
    <property type="term" value="P:iron-sulfur cluster assembly"/>
    <property type="evidence" value="ECO:0007669"/>
    <property type="project" value="UniProtKB-UniRule"/>
</dbReference>
<accession>A0A427YFW9</accession>
<evidence type="ECO:0000256" key="4">
    <source>
        <dbReference type="ARBA" id="ARBA00022630"/>
    </source>
</evidence>
<dbReference type="PANTHER" id="PTHR19384:SF10">
    <property type="entry name" value="NADPH-DEPENDENT DIFLAVIN OXIDOREDUCTASE 1"/>
    <property type="match status" value="1"/>
</dbReference>
<dbReference type="EC" id="1.18.1.-" evidence="9"/>
<dbReference type="GO" id="GO:0160246">
    <property type="term" value="F:NADPH-iron-sulfur [2Fe-2S] protein oxidoreductase activity"/>
    <property type="evidence" value="ECO:0007669"/>
    <property type="project" value="InterPro"/>
</dbReference>
<dbReference type="SUPFAM" id="SSF63380">
    <property type="entry name" value="Riboflavin synthase domain-like"/>
    <property type="match status" value="1"/>
</dbReference>
<dbReference type="GO" id="GO:0016787">
    <property type="term" value="F:hydrolase activity"/>
    <property type="evidence" value="ECO:0007669"/>
    <property type="project" value="InterPro"/>
</dbReference>